<sequence length="108" mass="12133">MPQFHLILTSVETSIAMKLPLIILAALIALAAGKPIEECEQWCKKDSTEMSQYCVQESQCYIMIPQCMVDQIKCIVKHGGQDPAEVLSTFEDNCKDKKPKCDNIVSHF</sequence>
<dbReference type="KEGG" id="dpo:6903454"/>
<organism evidence="2 3">
    <name type="scientific">Drosophila pseudoobscura pseudoobscura</name>
    <name type="common">Fruit fly</name>
    <dbReference type="NCBI Taxonomy" id="46245"/>
    <lineage>
        <taxon>Eukaryota</taxon>
        <taxon>Metazoa</taxon>
        <taxon>Ecdysozoa</taxon>
        <taxon>Arthropoda</taxon>
        <taxon>Hexapoda</taxon>
        <taxon>Insecta</taxon>
        <taxon>Pterygota</taxon>
        <taxon>Neoptera</taxon>
        <taxon>Endopterygota</taxon>
        <taxon>Diptera</taxon>
        <taxon>Brachycera</taxon>
        <taxon>Muscomorpha</taxon>
        <taxon>Ephydroidea</taxon>
        <taxon>Drosophilidae</taxon>
        <taxon>Drosophila</taxon>
        <taxon>Sophophora</taxon>
    </lineage>
</organism>
<dbReference type="Proteomes" id="UP000001819">
    <property type="component" value="Chromosome 4"/>
</dbReference>
<dbReference type="ExpressionAtlas" id="A0A6I8UX13">
    <property type="expression patterns" value="baseline"/>
</dbReference>
<evidence type="ECO:0000313" key="3">
    <source>
        <dbReference type="RefSeq" id="XP_002132333.3"/>
    </source>
</evidence>
<reference evidence="3" key="1">
    <citation type="submission" date="2025-08" db="UniProtKB">
        <authorList>
            <consortium name="RefSeq"/>
        </authorList>
    </citation>
    <scope>IDENTIFICATION</scope>
    <source>
        <strain evidence="3">MV-25-SWS-2005</strain>
        <tissue evidence="3">Whole body</tissue>
    </source>
</reference>
<dbReference type="AlphaFoldDB" id="A0A6I8UX13"/>
<evidence type="ECO:0000313" key="2">
    <source>
        <dbReference type="Proteomes" id="UP000001819"/>
    </source>
</evidence>
<keyword evidence="2" id="KW-1185">Reference proteome</keyword>
<dbReference type="InParanoid" id="A0A6I8UX13"/>
<feature type="chain" id="PRO_5026101879" evidence="1">
    <location>
        <begin position="34"/>
        <end position="108"/>
    </location>
</feature>
<proteinExistence type="predicted"/>
<gene>
    <name evidence="3" type="primary">LOC6903454</name>
</gene>
<feature type="signal peptide" evidence="1">
    <location>
        <begin position="1"/>
        <end position="33"/>
    </location>
</feature>
<keyword evidence="1" id="KW-0732">Signal</keyword>
<evidence type="ECO:0000256" key="1">
    <source>
        <dbReference type="SAM" id="SignalP"/>
    </source>
</evidence>
<accession>A0A6I8UX13</accession>
<dbReference type="RefSeq" id="XP_002132333.3">
    <property type="nucleotide sequence ID" value="XM_002132297.3"/>
</dbReference>
<protein>
    <submittedName>
        <fullName evidence="3">Uncharacterized protein</fullName>
    </submittedName>
</protein>
<name>A0A6I8UX13_DROPS</name>